<feature type="non-terminal residue" evidence="1">
    <location>
        <position position="67"/>
    </location>
</feature>
<keyword evidence="2" id="KW-1185">Reference proteome</keyword>
<dbReference type="AlphaFoldDB" id="A0A1A6GMW8"/>
<sequence length="67" mass="6955">MGVHTPAAAAAALHIPLINGGGDISVAEALNFQGVLITAEVDCESKFHTFYETHMTTEVAADALGEE</sequence>
<dbReference type="Proteomes" id="UP000092124">
    <property type="component" value="Unassembled WGS sequence"/>
</dbReference>
<reference evidence="1 2" key="1">
    <citation type="submission" date="2016-06" db="EMBL/GenBank/DDBJ databases">
        <title>The Draft Genome Sequence and Annotation of the Desert Woodrat Neotoma lepida.</title>
        <authorList>
            <person name="Campbell M."/>
            <person name="Oakeson K.F."/>
            <person name="Yandell M."/>
            <person name="Halpert J.R."/>
            <person name="Dearing D."/>
        </authorList>
    </citation>
    <scope>NUCLEOTIDE SEQUENCE [LARGE SCALE GENOMIC DNA]</scope>
    <source>
        <strain evidence="1">417</strain>
        <tissue evidence="1">Liver</tissue>
    </source>
</reference>
<name>A0A1A6GMW8_NEOLE</name>
<accession>A0A1A6GMW8</accession>
<evidence type="ECO:0000313" key="1">
    <source>
        <dbReference type="EMBL" id="OBS67060.1"/>
    </source>
</evidence>
<organism evidence="1 2">
    <name type="scientific">Neotoma lepida</name>
    <name type="common">Desert woodrat</name>
    <dbReference type="NCBI Taxonomy" id="56216"/>
    <lineage>
        <taxon>Eukaryota</taxon>
        <taxon>Metazoa</taxon>
        <taxon>Chordata</taxon>
        <taxon>Craniata</taxon>
        <taxon>Vertebrata</taxon>
        <taxon>Euteleostomi</taxon>
        <taxon>Mammalia</taxon>
        <taxon>Eutheria</taxon>
        <taxon>Euarchontoglires</taxon>
        <taxon>Glires</taxon>
        <taxon>Rodentia</taxon>
        <taxon>Myomorpha</taxon>
        <taxon>Muroidea</taxon>
        <taxon>Cricetidae</taxon>
        <taxon>Neotominae</taxon>
        <taxon>Neotoma</taxon>
    </lineage>
</organism>
<gene>
    <name evidence="1" type="ORF">A6R68_04417</name>
</gene>
<protein>
    <submittedName>
        <fullName evidence="1">Uncharacterized protein</fullName>
    </submittedName>
</protein>
<dbReference type="EMBL" id="LZPO01087157">
    <property type="protein sequence ID" value="OBS67060.1"/>
    <property type="molecule type" value="Genomic_DNA"/>
</dbReference>
<proteinExistence type="predicted"/>
<comment type="caution">
    <text evidence="1">The sequence shown here is derived from an EMBL/GenBank/DDBJ whole genome shotgun (WGS) entry which is preliminary data.</text>
</comment>
<evidence type="ECO:0000313" key="2">
    <source>
        <dbReference type="Proteomes" id="UP000092124"/>
    </source>
</evidence>